<dbReference type="InterPro" id="IPR052562">
    <property type="entry name" value="Ketohexokinase-related"/>
</dbReference>
<reference evidence="5" key="1">
    <citation type="journal article" date="2019" name="Int. J. Syst. Evol. Microbiol.">
        <title>The Global Catalogue of Microorganisms (GCM) 10K type strain sequencing project: providing services to taxonomists for standard genome sequencing and annotation.</title>
        <authorList>
            <consortium name="The Broad Institute Genomics Platform"/>
            <consortium name="The Broad Institute Genome Sequencing Center for Infectious Disease"/>
            <person name="Wu L."/>
            <person name="Ma J."/>
        </authorList>
    </citation>
    <scope>NUCLEOTIDE SEQUENCE [LARGE SCALE GENOMIC DNA]</scope>
    <source>
        <strain evidence="5">CCUG 56401</strain>
    </source>
</reference>
<name>A0ABW3G276_9PSEU</name>
<proteinExistence type="predicted"/>
<dbReference type="Pfam" id="PF00294">
    <property type="entry name" value="PfkB"/>
    <property type="match status" value="1"/>
</dbReference>
<dbReference type="PANTHER" id="PTHR42774">
    <property type="entry name" value="PHOSPHOTRANSFERASE SYSTEM TRANSPORT PROTEIN"/>
    <property type="match status" value="1"/>
</dbReference>
<dbReference type="InterPro" id="IPR002139">
    <property type="entry name" value="Ribo/fructo_kinase"/>
</dbReference>
<dbReference type="PRINTS" id="PR00990">
    <property type="entry name" value="RIBOKINASE"/>
</dbReference>
<protein>
    <submittedName>
        <fullName evidence="4">PfkB family carbohydrate kinase</fullName>
    </submittedName>
</protein>
<comment type="caution">
    <text evidence="4">The sequence shown here is derived from an EMBL/GenBank/DDBJ whole genome shotgun (WGS) entry which is preliminary data.</text>
</comment>
<evidence type="ECO:0000256" key="2">
    <source>
        <dbReference type="ARBA" id="ARBA00022777"/>
    </source>
</evidence>
<dbReference type="Gene3D" id="3.40.1190.20">
    <property type="match status" value="1"/>
</dbReference>
<gene>
    <name evidence="4" type="ORF">ACFQ16_23800</name>
</gene>
<keyword evidence="5" id="KW-1185">Reference proteome</keyword>
<evidence type="ECO:0000259" key="3">
    <source>
        <dbReference type="Pfam" id="PF00294"/>
    </source>
</evidence>
<dbReference type="PANTHER" id="PTHR42774:SF3">
    <property type="entry name" value="KETOHEXOKINASE"/>
    <property type="match status" value="1"/>
</dbReference>
<keyword evidence="1" id="KW-0808">Transferase</keyword>
<dbReference type="RefSeq" id="WP_345601074.1">
    <property type="nucleotide sequence ID" value="NZ_BAABLT010000027.1"/>
</dbReference>
<dbReference type="InterPro" id="IPR029056">
    <property type="entry name" value="Ribokinase-like"/>
</dbReference>
<keyword evidence="2 4" id="KW-0418">Kinase</keyword>
<dbReference type="InterPro" id="IPR011611">
    <property type="entry name" value="PfkB_dom"/>
</dbReference>
<dbReference type="EMBL" id="JBHTIW010000025">
    <property type="protein sequence ID" value="MFD0922782.1"/>
    <property type="molecule type" value="Genomic_DNA"/>
</dbReference>
<evidence type="ECO:0000313" key="4">
    <source>
        <dbReference type="EMBL" id="MFD0922782.1"/>
    </source>
</evidence>
<dbReference type="Proteomes" id="UP001597018">
    <property type="component" value="Unassembled WGS sequence"/>
</dbReference>
<evidence type="ECO:0000256" key="1">
    <source>
        <dbReference type="ARBA" id="ARBA00022679"/>
    </source>
</evidence>
<dbReference type="GO" id="GO:0016301">
    <property type="term" value="F:kinase activity"/>
    <property type="evidence" value="ECO:0007669"/>
    <property type="project" value="UniProtKB-KW"/>
</dbReference>
<organism evidence="4 5">
    <name type="scientific">Saccharopolyspora rosea</name>
    <dbReference type="NCBI Taxonomy" id="524884"/>
    <lineage>
        <taxon>Bacteria</taxon>
        <taxon>Bacillati</taxon>
        <taxon>Actinomycetota</taxon>
        <taxon>Actinomycetes</taxon>
        <taxon>Pseudonocardiales</taxon>
        <taxon>Pseudonocardiaceae</taxon>
        <taxon>Saccharopolyspora</taxon>
    </lineage>
</organism>
<sequence>MTEVLLVGLSTVDLVQRVEAAPHPGEKVQSTSVATVAGGPATNAAVAVAALGGRARLLTALGAHPLVELARRDLAEHGVELVDVRSDGVSPPPVSAAVVRERDGERTVVSHNAAGVEVLPPDDLDGVLGRAAAVLVDGHHPRLALAAAETARRRGVPVVLDAGSYKPVLVDLLPLVDVCACSEAFRLPDRPDDTDRALHDLGIPVVTRTRGQDPVSWSCRGGGEGTVRPPEVTARDTLGAGDVWHGALAFGIARLGRVPTADDLPGLLAEANEVAALRVRHRGARAWVAAARSRGSSIDP</sequence>
<feature type="domain" description="Carbohydrate kinase PfkB" evidence="3">
    <location>
        <begin position="1"/>
        <end position="286"/>
    </location>
</feature>
<accession>A0ABW3G276</accession>
<evidence type="ECO:0000313" key="5">
    <source>
        <dbReference type="Proteomes" id="UP001597018"/>
    </source>
</evidence>
<dbReference type="SUPFAM" id="SSF53613">
    <property type="entry name" value="Ribokinase-like"/>
    <property type="match status" value="1"/>
</dbReference>